<protein>
    <recommendedName>
        <fullName evidence="3">YqjK-like protein</fullName>
    </recommendedName>
</protein>
<dbReference type="KEGG" id="pais:PFX98_03225"/>
<evidence type="ECO:0000313" key="1">
    <source>
        <dbReference type="EMBL" id="WIT12635.1"/>
    </source>
</evidence>
<dbReference type="Proteomes" id="UP001177769">
    <property type="component" value="Chromosome"/>
</dbReference>
<dbReference type="EMBL" id="CP116346">
    <property type="protein sequence ID" value="WIT12635.1"/>
    <property type="molecule type" value="Genomic_DNA"/>
</dbReference>
<proteinExistence type="predicted"/>
<organism evidence="1 2">
    <name type="scientific">Paucibacter sediminis</name>
    <dbReference type="NCBI Taxonomy" id="3019553"/>
    <lineage>
        <taxon>Bacteria</taxon>
        <taxon>Pseudomonadati</taxon>
        <taxon>Pseudomonadota</taxon>
        <taxon>Betaproteobacteria</taxon>
        <taxon>Burkholderiales</taxon>
        <taxon>Sphaerotilaceae</taxon>
        <taxon>Roseateles</taxon>
    </lineage>
</organism>
<gene>
    <name evidence="1" type="ORF">PFX98_03225</name>
</gene>
<name>A0AA95SPT3_9BURK</name>
<dbReference type="AlphaFoldDB" id="A0AA95SPT3"/>
<evidence type="ECO:0000313" key="2">
    <source>
        <dbReference type="Proteomes" id="UP001177769"/>
    </source>
</evidence>
<accession>A0AA95SPT3</accession>
<evidence type="ECO:0008006" key="3">
    <source>
        <dbReference type="Google" id="ProtNLM"/>
    </source>
</evidence>
<reference evidence="1" key="1">
    <citation type="submission" date="2023-01" db="EMBL/GenBank/DDBJ databases">
        <title>Whole genome sequence of Paucibacter sp. S2-9 isolated from pond sediment.</title>
        <authorList>
            <person name="Jung J.Y."/>
        </authorList>
    </citation>
    <scope>NUCLEOTIDE SEQUENCE</scope>
    <source>
        <strain evidence="1">S2-9</strain>
    </source>
</reference>
<dbReference type="RefSeq" id="WP_285233733.1">
    <property type="nucleotide sequence ID" value="NZ_CP116346.1"/>
</dbReference>
<keyword evidence="2" id="KW-1185">Reference proteome</keyword>
<sequence>MIWRDAEQTLRLRQLELRMRSATLRGDLQADVRELVRPLGWMPWAWRGLRLLRGLPPPWRAAATGLGVAGVVLMLRRPAKVAGLLGLLKTGLQALRLWRAWQAQPAETQSEPPPQP</sequence>